<gene>
    <name evidence="3" type="ORF">Ahy_B02g059147</name>
</gene>
<accession>A0A445AG55</accession>
<reference evidence="3 4" key="1">
    <citation type="submission" date="2019-01" db="EMBL/GenBank/DDBJ databases">
        <title>Sequencing of cultivated peanut Arachis hypogaea provides insights into genome evolution and oil improvement.</title>
        <authorList>
            <person name="Chen X."/>
        </authorList>
    </citation>
    <scope>NUCLEOTIDE SEQUENCE [LARGE SCALE GENOMIC DNA]</scope>
    <source>
        <strain evidence="4">cv. Fuhuasheng</strain>
        <tissue evidence="3">Leaves</tissue>
    </source>
</reference>
<keyword evidence="4" id="KW-1185">Reference proteome</keyword>
<sequence>MDIIELNYSYHFTVVLFKCVWADTTTSRGIKQDHLGLTSVNFSRPIHTNVREEDEPYIMASEAQLVYYVDDEVAKEWGVVVHVKPRDLYDMGEKNEEAEVSFFPQPGLNMSVEGDIEDLQLTREDDIEDPTENASENIDDVA</sequence>
<dbReference type="Proteomes" id="UP000289738">
    <property type="component" value="Chromosome B02"/>
</dbReference>
<feature type="compositionally biased region" description="Acidic residues" evidence="1">
    <location>
        <begin position="125"/>
        <end position="142"/>
    </location>
</feature>
<dbReference type="STRING" id="3818.A0A445AG55"/>
<dbReference type="EMBL" id="SDMP01000012">
    <property type="protein sequence ID" value="RYR25421.1"/>
    <property type="molecule type" value="Genomic_DNA"/>
</dbReference>
<dbReference type="PANTHER" id="PTHR48258">
    <property type="entry name" value="DUF4218 DOMAIN-CONTAINING PROTEIN-RELATED"/>
    <property type="match status" value="1"/>
</dbReference>
<feature type="region of interest" description="Disordered" evidence="1">
    <location>
        <begin position="122"/>
        <end position="142"/>
    </location>
</feature>
<dbReference type="PANTHER" id="PTHR48258:SF12">
    <property type="entry name" value="TRANSPOSON PROTEIN, CACTA, EN_SPM SUB-CLASS"/>
    <property type="match status" value="1"/>
</dbReference>
<comment type="caution">
    <text evidence="3">The sequence shown here is derived from an EMBL/GenBank/DDBJ whole genome shotgun (WGS) entry which is preliminary data.</text>
</comment>
<dbReference type="InterPro" id="IPR025312">
    <property type="entry name" value="DUF4216"/>
</dbReference>
<dbReference type="AlphaFoldDB" id="A0A445AG55"/>
<evidence type="ECO:0000313" key="3">
    <source>
        <dbReference type="EMBL" id="RYR25421.1"/>
    </source>
</evidence>
<organism evidence="3 4">
    <name type="scientific">Arachis hypogaea</name>
    <name type="common">Peanut</name>
    <dbReference type="NCBI Taxonomy" id="3818"/>
    <lineage>
        <taxon>Eukaryota</taxon>
        <taxon>Viridiplantae</taxon>
        <taxon>Streptophyta</taxon>
        <taxon>Embryophyta</taxon>
        <taxon>Tracheophyta</taxon>
        <taxon>Spermatophyta</taxon>
        <taxon>Magnoliopsida</taxon>
        <taxon>eudicotyledons</taxon>
        <taxon>Gunneridae</taxon>
        <taxon>Pentapetalae</taxon>
        <taxon>rosids</taxon>
        <taxon>fabids</taxon>
        <taxon>Fabales</taxon>
        <taxon>Fabaceae</taxon>
        <taxon>Papilionoideae</taxon>
        <taxon>50 kb inversion clade</taxon>
        <taxon>dalbergioids sensu lato</taxon>
        <taxon>Dalbergieae</taxon>
        <taxon>Pterocarpus clade</taxon>
        <taxon>Arachis</taxon>
    </lineage>
</organism>
<evidence type="ECO:0000256" key="1">
    <source>
        <dbReference type="SAM" id="MobiDB-lite"/>
    </source>
</evidence>
<protein>
    <recommendedName>
        <fullName evidence="2">DUF4216 domain-containing protein</fullName>
    </recommendedName>
</protein>
<name>A0A445AG55_ARAHY</name>
<feature type="domain" description="DUF4216" evidence="2">
    <location>
        <begin position="4"/>
        <end position="80"/>
    </location>
</feature>
<evidence type="ECO:0000259" key="2">
    <source>
        <dbReference type="Pfam" id="PF13952"/>
    </source>
</evidence>
<evidence type="ECO:0000313" key="4">
    <source>
        <dbReference type="Proteomes" id="UP000289738"/>
    </source>
</evidence>
<dbReference type="Pfam" id="PF13952">
    <property type="entry name" value="DUF4216"/>
    <property type="match status" value="1"/>
</dbReference>
<proteinExistence type="predicted"/>